<dbReference type="AlphaFoldDB" id="A0AAN9U5X8"/>
<evidence type="ECO:0000256" key="5">
    <source>
        <dbReference type="SAM" id="MobiDB-lite"/>
    </source>
</evidence>
<keyword evidence="2" id="KW-0285">Flavoprotein</keyword>
<evidence type="ECO:0000313" key="8">
    <source>
        <dbReference type="Proteomes" id="UP001320420"/>
    </source>
</evidence>
<name>A0AAN9U5X8_9PEZI</name>
<dbReference type="PANTHER" id="PTHR46865">
    <property type="entry name" value="OXIDOREDUCTASE-RELATED"/>
    <property type="match status" value="1"/>
</dbReference>
<organism evidence="7 8">
    <name type="scientific">Diatrype stigma</name>
    <dbReference type="NCBI Taxonomy" id="117547"/>
    <lineage>
        <taxon>Eukaryota</taxon>
        <taxon>Fungi</taxon>
        <taxon>Dikarya</taxon>
        <taxon>Ascomycota</taxon>
        <taxon>Pezizomycotina</taxon>
        <taxon>Sordariomycetes</taxon>
        <taxon>Xylariomycetidae</taxon>
        <taxon>Xylariales</taxon>
        <taxon>Diatrypaceae</taxon>
        <taxon>Diatrype</taxon>
    </lineage>
</organism>
<evidence type="ECO:0000256" key="2">
    <source>
        <dbReference type="ARBA" id="ARBA00022630"/>
    </source>
</evidence>
<dbReference type="PRINTS" id="PR00420">
    <property type="entry name" value="RNGMNOXGNASE"/>
</dbReference>
<feature type="domain" description="FAD-binding" evidence="6">
    <location>
        <begin position="2"/>
        <end position="360"/>
    </location>
</feature>
<dbReference type="PANTHER" id="PTHR46865:SF7">
    <property type="entry name" value="MONOOXYGENASE, PUTATIVE (AFU_ORTHOLOGUE AFUA_8G07040)-RELATED"/>
    <property type="match status" value="1"/>
</dbReference>
<dbReference type="Proteomes" id="UP001320420">
    <property type="component" value="Unassembled WGS sequence"/>
</dbReference>
<dbReference type="InterPro" id="IPR036188">
    <property type="entry name" value="FAD/NAD-bd_sf"/>
</dbReference>
<dbReference type="Gene3D" id="3.30.9.10">
    <property type="entry name" value="D-Amino Acid Oxidase, subunit A, domain 2"/>
    <property type="match status" value="1"/>
</dbReference>
<protein>
    <recommendedName>
        <fullName evidence="6">FAD-binding domain-containing protein</fullName>
    </recommendedName>
</protein>
<sequence length="454" mass="49956">MKILISGAGIAGSSLAFWLGKLGHNVTVIEWYPQLRTTGLQLDLRGHGIEVLKRMGLEAAFRAKAAPEQGLQIVDSTGRRRAFFPANKSGKGLQSFTSEFEIMRGDLCRLLYDAAVENRARYVFGSSIESFEDKGDSVEVRFKRTGGAEGKGEGQKETTATTTTTETERFDLLVGADGQWSRTRKMMLGSDTEGVYPLHGQHIAYFSIPRPADESKGQEEYVATAYIAPGKRGVQLRRNNPHQLQVYLGCTPVGAELERISSVRRGDVAAEKEAIAEIFRGAGWQTEEILEQMLKKGGEGEDGFYCERMIVVKLKGWSRGRVALTGDAAWTPSANTGMGTTSAVVGAYILAGEIGRHCGGRVGQGQDRDATGTATDNLAAALRAYQERFTPFMDQVQKGIVERKDFYPTTPFAISVMTNMMSLASFLRLDVLARFFLREDVKGWDLPTYEELLD</sequence>
<reference evidence="7 8" key="1">
    <citation type="submission" date="2024-02" db="EMBL/GenBank/DDBJ databases">
        <title>De novo assembly and annotation of 12 fungi associated with fruit tree decline syndrome in Ontario, Canada.</title>
        <authorList>
            <person name="Sulman M."/>
            <person name="Ellouze W."/>
            <person name="Ilyukhin E."/>
        </authorList>
    </citation>
    <scope>NUCLEOTIDE SEQUENCE [LARGE SCALE GENOMIC DNA]</scope>
    <source>
        <strain evidence="7 8">M11/M66-122</strain>
    </source>
</reference>
<dbReference type="SUPFAM" id="SSF51905">
    <property type="entry name" value="FAD/NAD(P)-binding domain"/>
    <property type="match status" value="1"/>
</dbReference>
<evidence type="ECO:0000259" key="6">
    <source>
        <dbReference type="Pfam" id="PF01494"/>
    </source>
</evidence>
<accession>A0AAN9U5X8</accession>
<dbReference type="GO" id="GO:0071949">
    <property type="term" value="F:FAD binding"/>
    <property type="evidence" value="ECO:0007669"/>
    <property type="project" value="InterPro"/>
</dbReference>
<evidence type="ECO:0000256" key="3">
    <source>
        <dbReference type="ARBA" id="ARBA00022827"/>
    </source>
</evidence>
<dbReference type="Gene3D" id="3.50.50.60">
    <property type="entry name" value="FAD/NAD(P)-binding domain"/>
    <property type="match status" value="1"/>
</dbReference>
<dbReference type="EMBL" id="JAKJXP020000198">
    <property type="protein sequence ID" value="KAK7738621.1"/>
    <property type="molecule type" value="Genomic_DNA"/>
</dbReference>
<proteinExistence type="predicted"/>
<dbReference type="GO" id="GO:0016491">
    <property type="term" value="F:oxidoreductase activity"/>
    <property type="evidence" value="ECO:0007669"/>
    <property type="project" value="UniProtKB-KW"/>
</dbReference>
<keyword evidence="8" id="KW-1185">Reference proteome</keyword>
<comment type="caution">
    <text evidence="7">The sequence shown here is derived from an EMBL/GenBank/DDBJ whole genome shotgun (WGS) entry which is preliminary data.</text>
</comment>
<dbReference type="Pfam" id="PF01494">
    <property type="entry name" value="FAD_binding_3"/>
    <property type="match status" value="1"/>
</dbReference>
<keyword evidence="3" id="KW-0274">FAD</keyword>
<evidence type="ECO:0000256" key="4">
    <source>
        <dbReference type="ARBA" id="ARBA00023002"/>
    </source>
</evidence>
<dbReference type="InterPro" id="IPR002938">
    <property type="entry name" value="FAD-bd"/>
</dbReference>
<dbReference type="InterPro" id="IPR051704">
    <property type="entry name" value="FAD_aromatic-hydroxylase"/>
</dbReference>
<feature type="region of interest" description="Disordered" evidence="5">
    <location>
        <begin position="144"/>
        <end position="163"/>
    </location>
</feature>
<keyword evidence="4" id="KW-0560">Oxidoreductase</keyword>
<evidence type="ECO:0000256" key="1">
    <source>
        <dbReference type="ARBA" id="ARBA00005179"/>
    </source>
</evidence>
<comment type="pathway">
    <text evidence="1">Secondary metabolite biosynthesis.</text>
</comment>
<evidence type="ECO:0000313" key="7">
    <source>
        <dbReference type="EMBL" id="KAK7738621.1"/>
    </source>
</evidence>
<gene>
    <name evidence="7" type="ORF">SLS62_011341</name>
</gene>